<feature type="region of interest" description="Disordered" evidence="1">
    <location>
        <begin position="1"/>
        <end position="26"/>
    </location>
</feature>
<dbReference type="PROSITE" id="PS52001">
    <property type="entry name" value="AD"/>
    <property type="match status" value="1"/>
</dbReference>
<name>A0A7S3JR65_9STRA</name>
<organism evidence="3">
    <name type="scientific">Aureoumbra lagunensis</name>
    <dbReference type="NCBI Taxonomy" id="44058"/>
    <lineage>
        <taxon>Eukaryota</taxon>
        <taxon>Sar</taxon>
        <taxon>Stramenopiles</taxon>
        <taxon>Ochrophyta</taxon>
        <taxon>Pelagophyceae</taxon>
        <taxon>Pelagomonadales</taxon>
        <taxon>Aureoumbra</taxon>
    </lineage>
</organism>
<dbReference type="InterPro" id="IPR019181">
    <property type="entry name" value="LSM12_ABD"/>
</dbReference>
<dbReference type="AlphaFoldDB" id="A0A7S3JR65"/>
<protein>
    <recommendedName>
        <fullName evidence="2">AD domain-containing protein</fullName>
    </recommendedName>
</protein>
<dbReference type="Gene3D" id="2.30.30.100">
    <property type="match status" value="1"/>
</dbReference>
<accession>A0A7S3JR65</accession>
<evidence type="ECO:0000313" key="3">
    <source>
        <dbReference type="EMBL" id="CAE0360690.1"/>
    </source>
</evidence>
<sequence length="230" mass="25377">MASNETGATITRGESSSVLSTPPPGLKESSDVLRLVELDKVELGAVIRLTLEPKGTRCQGTVYTIDPVTQTLVIFNRVNQNSAECELRLIPSHSIKKIEVLRESETASEEISTEILPAVDPAEHEKREKEAYEAMERAMEQLNPNASPEGQFIFDALARTLECNWKDNSILVLDQVCIDPPYEASTCHSLDGDQNSLERIQKIVSGLKKRHAKQQQQRGLLTPGGEASPK</sequence>
<feature type="domain" description="AD" evidence="2">
    <location>
        <begin position="117"/>
        <end position="212"/>
    </location>
</feature>
<dbReference type="InterPro" id="IPR039683">
    <property type="entry name" value="Lsm12-like"/>
</dbReference>
<dbReference type="EMBL" id="HBIJ01002026">
    <property type="protein sequence ID" value="CAE0360690.1"/>
    <property type="molecule type" value="Transcribed_RNA"/>
</dbReference>
<feature type="compositionally biased region" description="Polar residues" evidence="1">
    <location>
        <begin position="1"/>
        <end position="20"/>
    </location>
</feature>
<dbReference type="Pfam" id="PF09793">
    <property type="entry name" value="AD"/>
    <property type="match status" value="1"/>
</dbReference>
<feature type="region of interest" description="Disordered" evidence="1">
    <location>
        <begin position="208"/>
        <end position="230"/>
    </location>
</feature>
<evidence type="ECO:0000259" key="2">
    <source>
        <dbReference type="PROSITE" id="PS52001"/>
    </source>
</evidence>
<proteinExistence type="predicted"/>
<gene>
    <name evidence="3" type="ORF">ALAG00032_LOCUS1420</name>
</gene>
<evidence type="ECO:0000256" key="1">
    <source>
        <dbReference type="SAM" id="MobiDB-lite"/>
    </source>
</evidence>
<dbReference type="SMART" id="SM00995">
    <property type="entry name" value="AD"/>
    <property type="match status" value="1"/>
</dbReference>
<dbReference type="PANTHER" id="PTHR13542">
    <property type="entry name" value="LSM12 HOMOLOG"/>
    <property type="match status" value="1"/>
</dbReference>
<dbReference type="InterPro" id="IPR047574">
    <property type="entry name" value="AD"/>
</dbReference>
<reference evidence="3" key="1">
    <citation type="submission" date="2021-01" db="EMBL/GenBank/DDBJ databases">
        <authorList>
            <person name="Corre E."/>
            <person name="Pelletier E."/>
            <person name="Niang G."/>
            <person name="Scheremetjew M."/>
            <person name="Finn R."/>
            <person name="Kale V."/>
            <person name="Holt S."/>
            <person name="Cochrane G."/>
            <person name="Meng A."/>
            <person name="Brown T."/>
            <person name="Cohen L."/>
        </authorList>
    </citation>
    <scope>NUCLEOTIDE SEQUENCE</scope>
    <source>
        <strain evidence="3">CCMP1510</strain>
    </source>
</reference>